<sequence length="278" mass="30971">MREISSSDNYYPEHILPGKSASTSTTSSLEPRARSISTSSMPSVSLTPFLSSSRHRLLPQIPTHHIRRSSSPRVLPIPPPLSSRSATTASAFSLQHWNFEQRPSTTGRRLPQTPIPEDSARLLTNRKNASSRQCLTTVNDGSSGSGGGDEDDDNNDDNIVTGNTDDNEWPSPTIVQRKFSDLRKVSRNDNNSASTLFEHITCDTSLRSLQRLSLLKQQQQQQQHRHHHHYQQQQQQHLQQQGGNFDQQQYSLDHSSGTSTSTNAYSQSSSLSPSVEQV</sequence>
<dbReference type="GeneID" id="9947528"/>
<protein>
    <submittedName>
        <fullName evidence="4">Protein roadkill</fullName>
    </submittedName>
</protein>
<feature type="region of interest" description="Disordered" evidence="1">
    <location>
        <begin position="217"/>
        <end position="278"/>
    </location>
</feature>
<organism evidence="3 4">
    <name type="scientific">Loa loa</name>
    <name type="common">Eye worm</name>
    <name type="synonym">Filaria loa</name>
    <dbReference type="NCBI Taxonomy" id="7209"/>
    <lineage>
        <taxon>Eukaryota</taxon>
        <taxon>Metazoa</taxon>
        <taxon>Ecdysozoa</taxon>
        <taxon>Nematoda</taxon>
        <taxon>Chromadorea</taxon>
        <taxon>Rhabditida</taxon>
        <taxon>Spirurina</taxon>
        <taxon>Spiruromorpha</taxon>
        <taxon>Filarioidea</taxon>
        <taxon>Onchocercidae</taxon>
        <taxon>Loa</taxon>
    </lineage>
</organism>
<dbReference type="EMBL" id="JH712564">
    <property type="protein sequence ID" value="EFO18408.2"/>
    <property type="molecule type" value="Genomic_DNA"/>
</dbReference>
<dbReference type="Proteomes" id="UP000095285">
    <property type="component" value="Unassembled WGS sequence"/>
</dbReference>
<dbReference type="OMA" id="DNEWPSP"/>
<reference evidence="2 3" key="1">
    <citation type="submission" date="2012-04" db="EMBL/GenBank/DDBJ databases">
        <title>The Genome Sequence of Loa loa.</title>
        <authorList>
            <consortium name="The Broad Institute Genome Sequencing Platform"/>
            <consortium name="Broad Institute Genome Sequencing Center for Infectious Disease"/>
            <person name="Nutman T.B."/>
            <person name="Fink D.L."/>
            <person name="Russ C."/>
            <person name="Young S."/>
            <person name="Zeng Q."/>
            <person name="Gargeya S."/>
            <person name="Alvarado L."/>
            <person name="Berlin A."/>
            <person name="Chapman S.B."/>
            <person name="Chen Z."/>
            <person name="Freedman E."/>
            <person name="Gellesch M."/>
            <person name="Goldberg J."/>
            <person name="Griggs A."/>
            <person name="Gujja S."/>
            <person name="Heilman E.R."/>
            <person name="Heiman D."/>
            <person name="Howarth C."/>
            <person name="Mehta T."/>
            <person name="Neiman D."/>
            <person name="Pearson M."/>
            <person name="Roberts A."/>
            <person name="Saif S."/>
            <person name="Shea T."/>
            <person name="Shenoy N."/>
            <person name="Sisk P."/>
            <person name="Stolte C."/>
            <person name="Sykes S."/>
            <person name="White J."/>
            <person name="Yandava C."/>
            <person name="Haas B."/>
            <person name="Henn M.R."/>
            <person name="Nusbaum C."/>
            <person name="Birren B."/>
        </authorList>
    </citation>
    <scope>NUCLEOTIDE SEQUENCE [LARGE SCALE GENOMIC DNA]</scope>
</reference>
<evidence type="ECO:0000313" key="2">
    <source>
        <dbReference type="EMBL" id="EFO18408.2"/>
    </source>
</evidence>
<feature type="region of interest" description="Disordered" evidence="1">
    <location>
        <begin position="1"/>
        <end position="47"/>
    </location>
</feature>
<dbReference type="RefSeq" id="XP_003145662.2">
    <property type="nucleotide sequence ID" value="XM_003145614.2"/>
</dbReference>
<reference evidence="4" key="2">
    <citation type="submission" date="2016-11" db="UniProtKB">
        <authorList>
            <consortium name="WormBaseParasite"/>
        </authorList>
    </citation>
    <scope>IDENTIFICATION</scope>
</reference>
<feature type="region of interest" description="Disordered" evidence="1">
    <location>
        <begin position="62"/>
        <end position="89"/>
    </location>
</feature>
<gene>
    <name evidence="2 4" type="ORF">LOAG_10087</name>
</gene>
<evidence type="ECO:0000313" key="3">
    <source>
        <dbReference type="Proteomes" id="UP000095285"/>
    </source>
</evidence>
<dbReference type="OrthoDB" id="5873916at2759"/>
<evidence type="ECO:0000313" key="4">
    <source>
        <dbReference type="WBParaSite" id="EN70_1594"/>
    </source>
</evidence>
<evidence type="ECO:0000256" key="1">
    <source>
        <dbReference type="SAM" id="MobiDB-lite"/>
    </source>
</evidence>
<feature type="compositionally biased region" description="Low complexity" evidence="1">
    <location>
        <begin position="258"/>
        <end position="278"/>
    </location>
</feature>
<feature type="compositionally biased region" description="Low complexity" evidence="1">
    <location>
        <begin position="231"/>
        <end position="241"/>
    </location>
</feature>
<accession>A0A1I7VEE8</accession>
<dbReference type="AlphaFoldDB" id="A0A1I7VEE8"/>
<keyword evidence="3" id="KW-1185">Reference proteome</keyword>
<dbReference type="CTD" id="9947528"/>
<feature type="compositionally biased region" description="Polar residues" evidence="1">
    <location>
        <begin position="242"/>
        <end position="257"/>
    </location>
</feature>
<feature type="compositionally biased region" description="Polar residues" evidence="1">
    <location>
        <begin position="125"/>
        <end position="135"/>
    </location>
</feature>
<name>A0A1I7VEE8_LOALO</name>
<feature type="region of interest" description="Disordered" evidence="1">
    <location>
        <begin position="124"/>
        <end position="173"/>
    </location>
</feature>
<proteinExistence type="predicted"/>
<dbReference type="WBParaSite" id="EN70_1594">
    <property type="protein sequence ID" value="EN70_1594"/>
    <property type="gene ID" value="EN70_1594"/>
</dbReference>
<accession>A0A1S0TQK9</accession>
<dbReference type="STRING" id="7209.A0A1I7VEE8"/>
<dbReference type="KEGG" id="loa:LOAG_10087"/>
<feature type="compositionally biased region" description="Polar residues" evidence="1">
    <location>
        <begin position="20"/>
        <end position="47"/>
    </location>
</feature>